<dbReference type="InterPro" id="IPR013655">
    <property type="entry name" value="PAS_fold_3"/>
</dbReference>
<dbReference type="NCBIfam" id="TIGR00229">
    <property type="entry name" value="sensory_box"/>
    <property type="match status" value="1"/>
</dbReference>
<dbReference type="GO" id="GO:0000155">
    <property type="term" value="F:phosphorelay sensor kinase activity"/>
    <property type="evidence" value="ECO:0007669"/>
    <property type="project" value="InterPro"/>
</dbReference>
<feature type="domain" description="PAS" evidence="6">
    <location>
        <begin position="4"/>
        <end position="74"/>
    </location>
</feature>
<dbReference type="AlphaFoldDB" id="A0A3N6NTI6"/>
<evidence type="ECO:0000256" key="4">
    <source>
        <dbReference type="ARBA" id="ARBA00022679"/>
    </source>
</evidence>
<keyword evidence="5" id="KW-0418">Kinase</keyword>
<organism evidence="8 9">
    <name type="scientific">Okeania hirsuta</name>
    <dbReference type="NCBI Taxonomy" id="1458930"/>
    <lineage>
        <taxon>Bacteria</taxon>
        <taxon>Bacillati</taxon>
        <taxon>Cyanobacteriota</taxon>
        <taxon>Cyanophyceae</taxon>
        <taxon>Oscillatoriophycideae</taxon>
        <taxon>Oscillatoriales</taxon>
        <taxon>Microcoleaceae</taxon>
        <taxon>Okeania</taxon>
    </lineage>
</organism>
<accession>A0A3N6NTI6</accession>
<dbReference type="InterPro" id="IPR001610">
    <property type="entry name" value="PAC"/>
</dbReference>
<dbReference type="InterPro" id="IPR000700">
    <property type="entry name" value="PAS-assoc_C"/>
</dbReference>
<evidence type="ECO:0000256" key="5">
    <source>
        <dbReference type="ARBA" id="ARBA00022777"/>
    </source>
</evidence>
<dbReference type="EMBL" id="RCBY01000029">
    <property type="protein sequence ID" value="RQH48724.1"/>
    <property type="molecule type" value="Genomic_DNA"/>
</dbReference>
<dbReference type="Proteomes" id="UP000269154">
    <property type="component" value="Unassembled WGS sequence"/>
</dbReference>
<dbReference type="InterPro" id="IPR000014">
    <property type="entry name" value="PAS"/>
</dbReference>
<feature type="domain" description="PAC" evidence="7">
    <location>
        <begin position="78"/>
        <end position="130"/>
    </location>
</feature>
<dbReference type="CDD" id="cd00130">
    <property type="entry name" value="PAS"/>
    <property type="match status" value="1"/>
</dbReference>
<dbReference type="PROSITE" id="PS50112">
    <property type="entry name" value="PAS"/>
    <property type="match status" value="1"/>
</dbReference>
<dbReference type="InterPro" id="IPR036097">
    <property type="entry name" value="HisK_dim/P_sf"/>
</dbReference>
<evidence type="ECO:0000313" key="8">
    <source>
        <dbReference type="EMBL" id="RQH48724.1"/>
    </source>
</evidence>
<protein>
    <recommendedName>
        <fullName evidence="2">histidine kinase</fullName>
        <ecNumber evidence="2">2.7.13.3</ecNumber>
    </recommendedName>
</protein>
<dbReference type="PROSITE" id="PS50113">
    <property type="entry name" value="PAC"/>
    <property type="match status" value="1"/>
</dbReference>
<evidence type="ECO:0000256" key="1">
    <source>
        <dbReference type="ARBA" id="ARBA00000085"/>
    </source>
</evidence>
<dbReference type="SMART" id="SM00091">
    <property type="entry name" value="PAS"/>
    <property type="match status" value="1"/>
</dbReference>
<dbReference type="InterPro" id="IPR052162">
    <property type="entry name" value="Sensor_kinase/Photoreceptor"/>
</dbReference>
<keyword evidence="3" id="KW-0597">Phosphoprotein</keyword>
<evidence type="ECO:0000256" key="2">
    <source>
        <dbReference type="ARBA" id="ARBA00012438"/>
    </source>
</evidence>
<evidence type="ECO:0000313" key="9">
    <source>
        <dbReference type="Proteomes" id="UP000269154"/>
    </source>
</evidence>
<reference evidence="8 9" key="1">
    <citation type="journal article" date="2018" name="ACS Chem. Biol.">
        <title>Ketoreductase domain dysfunction expands chemodiversity: malyngamide biosynthesis in the cyanobacterium Okeania hirsuta.</title>
        <authorList>
            <person name="Moss N.A."/>
            <person name="Leao T."/>
            <person name="Rankin M."/>
            <person name="McCullough T.M."/>
            <person name="Qu P."/>
            <person name="Korobeynikov A."/>
            <person name="Smith J.L."/>
            <person name="Gerwick L."/>
            <person name="Gerwick W.H."/>
        </authorList>
    </citation>
    <scope>NUCLEOTIDE SEQUENCE [LARGE SCALE GENOMIC DNA]</scope>
    <source>
        <strain evidence="8 9">PAB10Feb10-1</strain>
    </source>
</reference>
<dbReference type="OrthoDB" id="9808408at2"/>
<dbReference type="Gene3D" id="1.10.287.130">
    <property type="match status" value="1"/>
</dbReference>
<name>A0A3N6NTI6_9CYAN</name>
<dbReference type="SUPFAM" id="SSF47384">
    <property type="entry name" value="Homodimeric domain of signal transducing histidine kinase"/>
    <property type="match status" value="1"/>
</dbReference>
<dbReference type="RefSeq" id="WP_124144092.1">
    <property type="nucleotide sequence ID" value="NZ_CAWOKI010000384.1"/>
</dbReference>
<dbReference type="InterPro" id="IPR035965">
    <property type="entry name" value="PAS-like_dom_sf"/>
</dbReference>
<dbReference type="Gene3D" id="3.30.450.20">
    <property type="entry name" value="PAS domain"/>
    <property type="match status" value="1"/>
</dbReference>
<evidence type="ECO:0000256" key="3">
    <source>
        <dbReference type="ARBA" id="ARBA00022553"/>
    </source>
</evidence>
<keyword evidence="9" id="KW-1185">Reference proteome</keyword>
<dbReference type="EC" id="2.7.13.3" evidence="2"/>
<dbReference type="SMART" id="SM00086">
    <property type="entry name" value="PAC"/>
    <property type="match status" value="1"/>
</dbReference>
<dbReference type="SUPFAM" id="SSF55785">
    <property type="entry name" value="PYP-like sensor domain (PAS domain)"/>
    <property type="match status" value="1"/>
</dbReference>
<dbReference type="PANTHER" id="PTHR43304:SF1">
    <property type="entry name" value="PAC DOMAIN-CONTAINING PROTEIN"/>
    <property type="match status" value="1"/>
</dbReference>
<comment type="caution">
    <text evidence="8">The sequence shown here is derived from an EMBL/GenBank/DDBJ whole genome shotgun (WGS) entry which is preliminary data.</text>
</comment>
<comment type="catalytic activity">
    <reaction evidence="1">
        <text>ATP + protein L-histidine = ADP + protein N-phospho-L-histidine.</text>
        <dbReference type="EC" id="2.7.13.3"/>
    </reaction>
</comment>
<proteinExistence type="predicted"/>
<keyword evidence="4" id="KW-0808">Transferase</keyword>
<sequence>MQEKEQRFRLAFDDAPIGMDLVSLDGNFFEVNHALCEMIGYSEAELIQLTFQKITYPDDLAVDLAFVQELLEGKKSKYNMEKRYISNEGHIVWIILSVSLAKDPSDEPLYFIAKIQNITPRKQNEAQQQRLITQLKISNQELEDFPYVASHDLQEPLRKIQTFGDRLKAKYGEVLDEKGLDYL</sequence>
<evidence type="ECO:0000259" key="7">
    <source>
        <dbReference type="PROSITE" id="PS50113"/>
    </source>
</evidence>
<evidence type="ECO:0000259" key="6">
    <source>
        <dbReference type="PROSITE" id="PS50112"/>
    </source>
</evidence>
<dbReference type="Pfam" id="PF08447">
    <property type="entry name" value="PAS_3"/>
    <property type="match status" value="1"/>
</dbReference>
<gene>
    <name evidence="8" type="ORF">D5R40_07735</name>
</gene>
<dbReference type="PANTHER" id="PTHR43304">
    <property type="entry name" value="PHYTOCHROME-LIKE PROTEIN CPH1"/>
    <property type="match status" value="1"/>
</dbReference>